<feature type="transmembrane region" description="Helical" evidence="2">
    <location>
        <begin position="27"/>
        <end position="48"/>
    </location>
</feature>
<comment type="caution">
    <text evidence="4">The sequence shown here is derived from an EMBL/GenBank/DDBJ whole genome shotgun (WGS) entry which is preliminary data.</text>
</comment>
<dbReference type="InterPro" id="IPR036465">
    <property type="entry name" value="vWFA_dom_sf"/>
</dbReference>
<keyword evidence="2" id="KW-0812">Transmembrane</keyword>
<protein>
    <submittedName>
        <fullName evidence="4">von Willebrand factor type A domain protein</fullName>
    </submittedName>
</protein>
<accession>A0A5C6FY29</accession>
<name>A0A5C6FY29_9PLAN</name>
<organism evidence="4 5">
    <name type="scientific">Crateriforma conspicua</name>
    <dbReference type="NCBI Taxonomy" id="2527996"/>
    <lineage>
        <taxon>Bacteria</taxon>
        <taxon>Pseudomonadati</taxon>
        <taxon>Planctomycetota</taxon>
        <taxon>Planctomycetia</taxon>
        <taxon>Planctomycetales</taxon>
        <taxon>Planctomycetaceae</taxon>
        <taxon>Crateriforma</taxon>
    </lineage>
</organism>
<evidence type="ECO:0000256" key="1">
    <source>
        <dbReference type="SAM" id="MobiDB-lite"/>
    </source>
</evidence>
<evidence type="ECO:0000313" key="4">
    <source>
        <dbReference type="EMBL" id="TWU65933.1"/>
    </source>
</evidence>
<feature type="region of interest" description="Disordered" evidence="1">
    <location>
        <begin position="75"/>
        <end position="155"/>
    </location>
</feature>
<dbReference type="InterPro" id="IPR002035">
    <property type="entry name" value="VWF_A"/>
</dbReference>
<dbReference type="Pfam" id="PF13768">
    <property type="entry name" value="VWA_3"/>
    <property type="match status" value="1"/>
</dbReference>
<dbReference type="SUPFAM" id="SSF53300">
    <property type="entry name" value="vWA-like"/>
    <property type="match status" value="1"/>
</dbReference>
<dbReference type="PROSITE" id="PS50234">
    <property type="entry name" value="VWFA"/>
    <property type="match status" value="1"/>
</dbReference>
<dbReference type="EMBL" id="SJPZ01000001">
    <property type="protein sequence ID" value="TWU65933.1"/>
    <property type="molecule type" value="Genomic_DNA"/>
</dbReference>
<dbReference type="Proteomes" id="UP000316476">
    <property type="component" value="Unassembled WGS sequence"/>
</dbReference>
<evidence type="ECO:0000259" key="3">
    <source>
        <dbReference type="PROSITE" id="PS50234"/>
    </source>
</evidence>
<feature type="domain" description="VWFA" evidence="3">
    <location>
        <begin position="175"/>
        <end position="315"/>
    </location>
</feature>
<gene>
    <name evidence="4" type="ORF">V7x_14870</name>
</gene>
<reference evidence="4 5" key="1">
    <citation type="submission" date="2019-02" db="EMBL/GenBank/DDBJ databases">
        <title>Deep-cultivation of Planctomycetes and their phenomic and genomic characterization uncovers novel biology.</title>
        <authorList>
            <person name="Wiegand S."/>
            <person name="Jogler M."/>
            <person name="Boedeker C."/>
            <person name="Pinto D."/>
            <person name="Vollmers J."/>
            <person name="Rivas-Marin E."/>
            <person name="Kohn T."/>
            <person name="Peeters S.H."/>
            <person name="Heuer A."/>
            <person name="Rast P."/>
            <person name="Oberbeckmann S."/>
            <person name="Bunk B."/>
            <person name="Jeske O."/>
            <person name="Meyerdierks A."/>
            <person name="Storesund J.E."/>
            <person name="Kallscheuer N."/>
            <person name="Luecker S."/>
            <person name="Lage O.M."/>
            <person name="Pohl T."/>
            <person name="Merkel B.J."/>
            <person name="Hornburger P."/>
            <person name="Mueller R.-W."/>
            <person name="Bruemmer F."/>
            <person name="Labrenz M."/>
            <person name="Spormann A.M."/>
            <person name="Op Den Camp H."/>
            <person name="Overmann J."/>
            <person name="Amann R."/>
            <person name="Jetten M.S.M."/>
            <person name="Mascher T."/>
            <person name="Medema M.H."/>
            <person name="Devos D.P."/>
            <person name="Kaster A.-K."/>
            <person name="Ovreas L."/>
            <person name="Rohde M."/>
            <person name="Galperin M.Y."/>
            <person name="Jogler C."/>
        </authorList>
    </citation>
    <scope>NUCLEOTIDE SEQUENCE [LARGE SCALE GENOMIC DNA]</scope>
    <source>
        <strain evidence="4 5">V7</strain>
    </source>
</reference>
<evidence type="ECO:0000313" key="5">
    <source>
        <dbReference type="Proteomes" id="UP000316476"/>
    </source>
</evidence>
<evidence type="ECO:0000256" key="2">
    <source>
        <dbReference type="SAM" id="Phobius"/>
    </source>
</evidence>
<proteinExistence type="predicted"/>
<dbReference type="SMART" id="SM00327">
    <property type="entry name" value="VWA"/>
    <property type="match status" value="1"/>
</dbReference>
<dbReference type="AlphaFoldDB" id="A0A5C6FY29"/>
<keyword evidence="2" id="KW-0472">Membrane</keyword>
<sequence>MPSQPPPLPGNRPTLFEDQGGKSTRLVWLWSILGGLLTLLILILAWLLSDVIVQAKGQGGKAVANLAKDDWAKLEGGQQATQHDTDTQRPDAYPDTGLLDDGDADRKPVKQPTALDERDPAADPSPNVEPVAAKPEVEPERPRIPAGQKISFDTGPITLGPGDANPFRAGTSIESVAFVLDCSGSMDQEFALVTDALLDAVEALKPTQEFAVIFFNDLPTQVIPNQPVAATGRNKQRLKKAMRSVQPSGGTEPTPAMTLAINMETELIIVMSDGEFDLSDVSTATMQNHQRSAPATIDSIGLNGKPQTLVELSRLNGPGIFTSVTSE</sequence>
<dbReference type="Gene3D" id="3.40.50.410">
    <property type="entry name" value="von Willebrand factor, type A domain"/>
    <property type="match status" value="1"/>
</dbReference>
<keyword evidence="2" id="KW-1133">Transmembrane helix</keyword>
<dbReference type="CDD" id="cd00198">
    <property type="entry name" value="vWFA"/>
    <property type="match status" value="1"/>
</dbReference>